<feature type="region of interest" description="Disordered" evidence="1">
    <location>
        <begin position="263"/>
        <end position="283"/>
    </location>
</feature>
<dbReference type="AlphaFoldDB" id="A0A9E6SUJ9"/>
<dbReference type="KEGG" id="ebz:J7S26_01195"/>
<reference evidence="2 4" key="1">
    <citation type="submission" date="2019-11" db="EMBL/GenBank/DDBJ databases">
        <title>Eggerthellaceae novel genus isolated from the rectal contents of marmort.</title>
        <authorList>
            <person name="Zhang G."/>
        </authorList>
    </citation>
    <scope>NUCLEOTIDE SEQUENCE [LARGE SCALE GENOMIC DNA]</scope>
    <source>
        <strain evidence="4">zg-886</strain>
        <strain evidence="2">Zg-886</strain>
    </source>
</reference>
<dbReference type="RefSeq" id="WP_166338112.1">
    <property type="nucleotide sequence ID" value="NZ_CP072829.1"/>
</dbReference>
<evidence type="ECO:0000256" key="1">
    <source>
        <dbReference type="SAM" id="MobiDB-lite"/>
    </source>
</evidence>
<dbReference type="EMBL" id="CP072829">
    <property type="protein sequence ID" value="QTU84578.1"/>
    <property type="molecule type" value="Genomic_DNA"/>
</dbReference>
<sequence>MRTRTADGRSLLTNSFAFADIMARNEDVCRGVIERVLGVKVERLSNIRTETGQVQAVGKSIRCDVLAEGPQGAFAVEMQVAREPSLPRRARYYRSLVNARLLPRGGHYSELPDLCLIFICLYDPLGLGLPRYTARMRVEEDLSFAYDNGEQEVIVNAAGDLSLAPPGLATFLDYLLREGAAESDPFLRHVDDILEEALQDEEWRSQVISFEQYVEFERGNAYDLGREEGMARGREEALDGLVAAGLLSQEQAQEFLADMARAHRPSAGARPGGAELWSQPKEA</sequence>
<keyword evidence="4" id="KW-1185">Reference proteome</keyword>
<gene>
    <name evidence="2" type="ORF">GMI68_00905</name>
    <name evidence="3" type="ORF">J7S26_01195</name>
</gene>
<protein>
    <submittedName>
        <fullName evidence="3">PD-(D/E)XK nuclease family transposase</fullName>
    </submittedName>
</protein>
<dbReference type="Proteomes" id="UP000636394">
    <property type="component" value="Unassembled WGS sequence"/>
</dbReference>
<reference evidence="3" key="2">
    <citation type="submission" date="2021-04" db="EMBL/GenBank/DDBJ databases">
        <title>Novel species in family Eggerthellaceae.</title>
        <authorList>
            <person name="Zhang G."/>
        </authorList>
    </citation>
    <scope>NUCLEOTIDE SEQUENCE</scope>
    <source>
        <strain evidence="3">Zg-886</strain>
    </source>
</reference>
<accession>A0A9E6SUJ9</accession>
<evidence type="ECO:0000313" key="2">
    <source>
        <dbReference type="EMBL" id="NHM13342.1"/>
    </source>
</evidence>
<name>A0A9E6SUJ9_9ACTN</name>
<organism evidence="3 5">
    <name type="scientific">Xiamenia xianingshaonis</name>
    <dbReference type="NCBI Taxonomy" id="2682776"/>
    <lineage>
        <taxon>Bacteria</taxon>
        <taxon>Bacillati</taxon>
        <taxon>Actinomycetota</taxon>
        <taxon>Coriobacteriia</taxon>
        <taxon>Eggerthellales</taxon>
        <taxon>Eggerthellaceae</taxon>
        <taxon>Xiamenia</taxon>
    </lineage>
</organism>
<proteinExistence type="predicted"/>
<dbReference type="Pfam" id="PF12784">
    <property type="entry name" value="PDDEXK_2"/>
    <property type="match status" value="1"/>
</dbReference>
<dbReference type="EMBL" id="WPCR01000001">
    <property type="protein sequence ID" value="NHM13342.1"/>
    <property type="molecule type" value="Genomic_DNA"/>
</dbReference>
<evidence type="ECO:0000313" key="4">
    <source>
        <dbReference type="Proteomes" id="UP000636394"/>
    </source>
</evidence>
<evidence type="ECO:0000313" key="5">
    <source>
        <dbReference type="Proteomes" id="UP000671910"/>
    </source>
</evidence>
<evidence type="ECO:0000313" key="3">
    <source>
        <dbReference type="EMBL" id="QTU84578.1"/>
    </source>
</evidence>
<dbReference type="Proteomes" id="UP000671910">
    <property type="component" value="Chromosome"/>
</dbReference>